<reference evidence="4" key="1">
    <citation type="submission" date="2017-03" db="EMBL/GenBank/DDBJ databases">
        <title>Novel pathways for hydrocarbon cycling and metabolic interdependencies in hydrothermal sediment communities.</title>
        <authorList>
            <person name="Dombrowski N."/>
            <person name="Seitz K."/>
            <person name="Teske A."/>
            <person name="Baker B."/>
        </authorList>
    </citation>
    <scope>NUCLEOTIDE SEQUENCE [LARGE SCALE GENOMIC DNA]</scope>
</reference>
<comment type="caution">
    <text evidence="3">The sequence shown here is derived from an EMBL/GenBank/DDBJ whole genome shotgun (WGS) entry which is preliminary data.</text>
</comment>
<protein>
    <recommendedName>
        <fullName evidence="2">SbsA Ig-like domain-containing protein</fullName>
    </recommendedName>
</protein>
<dbReference type="Pfam" id="PF13205">
    <property type="entry name" value="Big_5"/>
    <property type="match status" value="1"/>
</dbReference>
<gene>
    <name evidence="3" type="ORF">B6D57_03235</name>
</gene>
<organism evidence="3 4">
    <name type="scientific">Candidatus Coatesbacteria bacterium 4484_99</name>
    <dbReference type="NCBI Taxonomy" id="1970774"/>
    <lineage>
        <taxon>Bacteria</taxon>
        <taxon>Candidatus Coatesiibacteriota</taxon>
    </lineage>
</organism>
<feature type="domain" description="SbsA Ig-like" evidence="2">
    <location>
        <begin position="140"/>
        <end position="242"/>
    </location>
</feature>
<dbReference type="InterPro" id="IPR014755">
    <property type="entry name" value="Cu-Rt/internalin_Ig-like"/>
</dbReference>
<evidence type="ECO:0000256" key="1">
    <source>
        <dbReference type="ARBA" id="ARBA00022729"/>
    </source>
</evidence>
<dbReference type="NCBIfam" id="NF041940">
    <property type="entry name" value="choice_anch_X"/>
    <property type="match status" value="1"/>
</dbReference>
<dbReference type="EMBL" id="NATQ01000056">
    <property type="protein sequence ID" value="OQX90423.1"/>
    <property type="molecule type" value="Genomic_DNA"/>
</dbReference>
<evidence type="ECO:0000313" key="3">
    <source>
        <dbReference type="EMBL" id="OQX90423.1"/>
    </source>
</evidence>
<accession>A0A1W9S0V4</accession>
<dbReference type="InterPro" id="IPR032812">
    <property type="entry name" value="SbsA_Ig"/>
</dbReference>
<proteinExistence type="predicted"/>
<name>A0A1W9S0V4_9BACT</name>
<dbReference type="Proteomes" id="UP000192611">
    <property type="component" value="Unassembled WGS sequence"/>
</dbReference>
<keyword evidence="1" id="KW-0732">Signal</keyword>
<evidence type="ECO:0000259" key="2">
    <source>
        <dbReference type="Pfam" id="PF13205"/>
    </source>
</evidence>
<dbReference type="Gene3D" id="2.60.40.1220">
    <property type="match status" value="1"/>
</dbReference>
<sequence>MYKVIKNITLLLFTLLLLVLFLTCAKVGTPPGRSYETEREIKITIGSVEVIDRTHLVITFSSAISPVTALDIKNYSIYAEGGTVLKIEDIIDNRKDVVTLITEPMEEVNYRLTITNMKDEQGFTSREAIITTFKGSDSDDHTPPAVVKIYPKKGDKNITANPTITVIFNDIMDEYSTIKAIELTDDLNEQIPFRISRHGAIWHILPERALHFSTEYKLKIDDEARDISGNNLYAPTTIKFTTINDYSCGSISGYIQLNEDVTETDIDIVISTDSSPLPAYRTPITLTSPAEDGSFTFKGLSPTTEDKLYYIHAFLDTDADGIYDMYDTSGPISLKKREVKTGILLTPKVVDRIGPEILTTKVYPAQYIEGDIMLTAEATDMDTGGQTIKQMEAFIGEIASNGTGFPLYIEDTVDGKTGGSTIIPEELLKFKGAHTTLHIHALDSEGNWGDFNTVEITKSRVKTMKIEGKVTLEAEPVPEALVIIENNDQNPVAIGRCDDEGRFNLEYPISEIISTITAFSDINGNNHFDDGEPVGSVKFTEGIPINILLSHPPEITYACARVITTYDEMKNLSSDITLTAIAGDDDFDLKNVYAELPWGEKVELKDDGNPPDRVAGDGIFNAIITINKSNASSATSNEVRKSVVIVATDSIGNQTNKTDKNFTGLKLEIIPPVLNISAEDDGKEIKVKWDTVEEDRRYMVFIVPSDKLTEFKGENTSEVWSNVNNPTEKPSLIIKREDVKRYWGYPSGYRFIVFVYSYSPDRLRFDEYDVGVNSGILIHR</sequence>
<evidence type="ECO:0000313" key="4">
    <source>
        <dbReference type="Proteomes" id="UP000192611"/>
    </source>
</evidence>
<dbReference type="AlphaFoldDB" id="A0A1W9S0V4"/>